<sequence>MPMAKSLATLAAAVVGFLLVGTATLAVEPFRTFHTTQGHSMVGRLIGYQGQTIFIEDQAGKRYQLEFRLLSEADGKYCIDAAKQQRIPSGVPPVQTQSPGPAQGQPPTTPAPGDPTPSSTLTPPPQTQPLRSGSFFSHKAAPLGEDPKAFAVEAGGMPAPGEPIDFQSHVVPII</sequence>
<feature type="compositionally biased region" description="Low complexity" evidence="1">
    <location>
        <begin position="95"/>
        <end position="106"/>
    </location>
</feature>
<feature type="region of interest" description="Disordered" evidence="1">
    <location>
        <begin position="87"/>
        <end position="168"/>
    </location>
</feature>
<dbReference type="EMBL" id="UINC01144986">
    <property type="protein sequence ID" value="SVD34839.1"/>
    <property type="molecule type" value="Genomic_DNA"/>
</dbReference>
<name>A0A382UKQ1_9ZZZZ</name>
<evidence type="ECO:0000313" key="2">
    <source>
        <dbReference type="EMBL" id="SVD34839.1"/>
    </source>
</evidence>
<organism evidence="2">
    <name type="scientific">marine metagenome</name>
    <dbReference type="NCBI Taxonomy" id="408172"/>
    <lineage>
        <taxon>unclassified sequences</taxon>
        <taxon>metagenomes</taxon>
        <taxon>ecological metagenomes</taxon>
    </lineage>
</organism>
<evidence type="ECO:0000256" key="1">
    <source>
        <dbReference type="SAM" id="MobiDB-lite"/>
    </source>
</evidence>
<dbReference type="AlphaFoldDB" id="A0A382UKQ1"/>
<feature type="non-terminal residue" evidence="2">
    <location>
        <position position="174"/>
    </location>
</feature>
<gene>
    <name evidence="2" type="ORF">METZ01_LOCUS387693</name>
</gene>
<proteinExistence type="predicted"/>
<accession>A0A382UKQ1</accession>
<reference evidence="2" key="1">
    <citation type="submission" date="2018-05" db="EMBL/GenBank/DDBJ databases">
        <authorList>
            <person name="Lanie J.A."/>
            <person name="Ng W.-L."/>
            <person name="Kazmierczak K.M."/>
            <person name="Andrzejewski T.M."/>
            <person name="Davidsen T.M."/>
            <person name="Wayne K.J."/>
            <person name="Tettelin H."/>
            <person name="Glass J.I."/>
            <person name="Rusch D."/>
            <person name="Podicherti R."/>
            <person name="Tsui H.-C.T."/>
            <person name="Winkler M.E."/>
        </authorList>
    </citation>
    <scope>NUCLEOTIDE SEQUENCE</scope>
</reference>
<protein>
    <submittedName>
        <fullName evidence="2">Uncharacterized protein</fullName>
    </submittedName>
</protein>